<reference evidence="1 2" key="1">
    <citation type="submission" date="2020-08" db="EMBL/GenBank/DDBJ databases">
        <title>Sequencing the genomes of 1000 actinobacteria strains.</title>
        <authorList>
            <person name="Klenk H.-P."/>
        </authorList>
    </citation>
    <scope>NUCLEOTIDE SEQUENCE [LARGE SCALE GENOMIC DNA]</scope>
    <source>
        <strain evidence="1 2">DSM 44230</strain>
    </source>
</reference>
<protein>
    <submittedName>
        <fullName evidence="1">Sporulation-control protein</fullName>
    </submittedName>
</protein>
<comment type="caution">
    <text evidence="1">The sequence shown here is derived from an EMBL/GenBank/DDBJ whole genome shotgun (WGS) entry which is preliminary data.</text>
</comment>
<gene>
    <name evidence="1" type="ORF">HNR67_004668</name>
</gene>
<evidence type="ECO:0000313" key="1">
    <source>
        <dbReference type="EMBL" id="MBB4678550.1"/>
    </source>
</evidence>
<dbReference type="AlphaFoldDB" id="A0A7W7CCA5"/>
<name>A0A7W7CCA5_9PSEU</name>
<dbReference type="Pfam" id="PF07070">
    <property type="entry name" value="Spo0M"/>
    <property type="match status" value="1"/>
</dbReference>
<accession>A0A7W7CCA5</accession>
<evidence type="ECO:0000313" key="2">
    <source>
        <dbReference type="Proteomes" id="UP000533598"/>
    </source>
</evidence>
<keyword evidence="2" id="KW-1185">Reference proteome</keyword>
<dbReference type="InterPro" id="IPR009776">
    <property type="entry name" value="Spore_0_M"/>
</dbReference>
<sequence length="261" mass="28127">MFHRTQSAFGISDPSVETWLDSPHAVPGRPMTGQVYLQAGASAAEVSRITLSLVAEVEGEHGPGSTAEFFRLVLHRDIQLSAGQLLILPFQLPVPWETPITAVGGAPLPRTAVGLRTELVVAGGAERDGLDWVQVNPMPVQNTVLEAFTQLGFSFREVGVATGRVPDLPQEMGFHQSFAFASPAPFADRVDEVELVFVAGEHELCVLLAADRRGGPFPDEGSAFGHFRMSHADAQACDWTAVISGWLALTAERDRVNHDHA</sequence>
<dbReference type="PANTHER" id="PTHR40053:SF1">
    <property type="entry name" value="SPORULATION-CONTROL PROTEIN SPO0M"/>
    <property type="match status" value="1"/>
</dbReference>
<proteinExistence type="predicted"/>
<organism evidence="1 2">
    <name type="scientific">Crossiella cryophila</name>
    <dbReference type="NCBI Taxonomy" id="43355"/>
    <lineage>
        <taxon>Bacteria</taxon>
        <taxon>Bacillati</taxon>
        <taxon>Actinomycetota</taxon>
        <taxon>Actinomycetes</taxon>
        <taxon>Pseudonocardiales</taxon>
        <taxon>Pseudonocardiaceae</taxon>
        <taxon>Crossiella</taxon>
    </lineage>
</organism>
<dbReference type="RefSeq" id="WP_185004369.1">
    <property type="nucleotide sequence ID" value="NZ_BAAAUI010000036.1"/>
</dbReference>
<dbReference type="Proteomes" id="UP000533598">
    <property type="component" value="Unassembled WGS sequence"/>
</dbReference>
<dbReference type="PANTHER" id="PTHR40053">
    <property type="entry name" value="SPORULATION-CONTROL PROTEIN SPO0M"/>
    <property type="match status" value="1"/>
</dbReference>
<dbReference type="EMBL" id="JACHMH010000001">
    <property type="protein sequence ID" value="MBB4678550.1"/>
    <property type="molecule type" value="Genomic_DNA"/>
</dbReference>